<dbReference type="Proteomes" id="UP001143910">
    <property type="component" value="Unassembled WGS sequence"/>
</dbReference>
<accession>A0ACC1NHI9</accession>
<proteinExistence type="predicted"/>
<organism evidence="1 2">
    <name type="scientific">Zarea fungicola</name>
    <dbReference type="NCBI Taxonomy" id="93591"/>
    <lineage>
        <taxon>Eukaryota</taxon>
        <taxon>Fungi</taxon>
        <taxon>Dikarya</taxon>
        <taxon>Ascomycota</taxon>
        <taxon>Pezizomycotina</taxon>
        <taxon>Sordariomycetes</taxon>
        <taxon>Hypocreomycetidae</taxon>
        <taxon>Hypocreales</taxon>
        <taxon>Cordycipitaceae</taxon>
        <taxon>Zarea</taxon>
    </lineage>
</organism>
<keyword evidence="2" id="KW-1185">Reference proteome</keyword>
<dbReference type="EMBL" id="JANJQO010000417">
    <property type="protein sequence ID" value="KAJ2977996.1"/>
    <property type="molecule type" value="Genomic_DNA"/>
</dbReference>
<name>A0ACC1NHI9_9HYPO</name>
<protein>
    <submittedName>
        <fullName evidence="1">Uncharacterized protein</fullName>
    </submittedName>
</protein>
<evidence type="ECO:0000313" key="2">
    <source>
        <dbReference type="Proteomes" id="UP001143910"/>
    </source>
</evidence>
<reference evidence="1" key="1">
    <citation type="submission" date="2022-08" db="EMBL/GenBank/DDBJ databases">
        <title>Genome Sequence of Lecanicillium fungicola.</title>
        <authorList>
            <person name="Buettner E."/>
        </authorList>
    </citation>
    <scope>NUCLEOTIDE SEQUENCE</scope>
    <source>
        <strain evidence="1">Babe33</strain>
    </source>
</reference>
<evidence type="ECO:0000313" key="1">
    <source>
        <dbReference type="EMBL" id="KAJ2977996.1"/>
    </source>
</evidence>
<gene>
    <name evidence="1" type="ORF">NQ176_g4057</name>
</gene>
<sequence>MVSKTSVIGALLFGASLCNAIPQNFRIISALSGLLARQSSSDSACPVNFVCTGTRCPADEVCRSGEECVDFQGTRGCITKGSKVCALNHDTLEAVICPDSNGVCCRIFSIFFIIFFLIFFLIYFSELINHNLFVGYFCSKHWDDRTLKNGTNQDSSMTVEKCVGLTKDWRYAGVEFGRECFWGNVIFNPHNSDLNDCSQPCSGDKSEACGGGNRILIYENKDYVDPTKDDYVRALKAWRDELDKVRGLIAEFYKLVTIYNGQNNPSKRAVYGPQSQANAKRAPPGTLLTQILNARNAVSSARPLLSSASNLLLTAAGRARAAQVIDEGEYHELTSISSRTAEAAETVSVVEVGDAVSLRTASTVATRAITVFGAPEVVISGVVALQAIGIFFTIFQFILSHGNGGAGSDPTSTSATPTGKPTATSTTSTTTTSPSPSGVARARIATFSEDMTSAQFYATVAALVLSGNEITDLISIDKPSFYGLLGNLYDTDTLILSKHPFIAGIGLNGRGRLDDLDLNPVKAQRKPAGKKGSSTSAQAGKPAANNVLANSTLARREIQPANAIEETVQFEDSSTGAMNVVDHEPFALQWLGSLWAQNALRGNYVGYTRALMDSQITRRVPVYVMDSGVDRTHEDFNGPTPQPFNFHIDVTQFDGSAEDEWGHGTRMAGCVAGKIGGTYKFADIIPVKAVLDDGTLQAWNMINALSRIIERQQAIGNPGSVVSMSVNFEQEQLVDVINQAGYEPLYPTLNRLPRHNVVVVMSAGNLPTAPIGLRLPRRYGGALTPFIVVGSTDANGHRSDFSSYLDPQSQGLLSLYVMAEQVVVPNIGGGYHHKQGTSEAAAMVAGLAARLLAANIAPANVKSELRLQGTELKGDNWDWDDGFPVARGGMKNQVPCTDPVLPPLPTPTYTHYTGGAGLVFEATANFATPAAATSTCYDVVSHTPAILHTVTVAAP</sequence>
<comment type="caution">
    <text evidence="1">The sequence shown here is derived from an EMBL/GenBank/DDBJ whole genome shotgun (WGS) entry which is preliminary data.</text>
</comment>